<sequence length="333" mass="35901">MSKHEPAKTQRMVRLGSTGPEVFRLGLGCMGMSGMYGATDDAESVRTIQAAIDLGVTLLDTGDFYGMGHNELLVGRAIAGRRERVQLSVKFGALRGPDGGWGGLDMRPVAVKNFAAYSLKRLGVEVIDVYRPARLDPAVPIEETIGAIADLVKAGHVRHIGLSEVGVETIRRAHRVHPIVDLQIEYAVATRGPEAEIFPALAELGISATLYGVYARGLLTGSKPKGPGDLRAHLPRFTGEHRERNEDVVGAFQRFAQERGMTPGQLALAWVLGRQPAFVPVIGAKTLAQLDDALGALDRPLSQADLTALEALVTISGDRYAAPQMRQLDSERR</sequence>
<accession>A0A150QVB5</accession>
<dbReference type="Proteomes" id="UP000075260">
    <property type="component" value="Unassembled WGS sequence"/>
</dbReference>
<dbReference type="Pfam" id="PF00248">
    <property type="entry name" value="Aldo_ket_red"/>
    <property type="match status" value="1"/>
</dbReference>
<evidence type="ECO:0000259" key="2">
    <source>
        <dbReference type="Pfam" id="PF00248"/>
    </source>
</evidence>
<gene>
    <name evidence="3" type="ORF">BE15_13125</name>
</gene>
<dbReference type="OrthoDB" id="5523216at2"/>
<name>A0A150QVB5_SORCE</name>
<comment type="caution">
    <text evidence="3">The sequence shown here is derived from an EMBL/GenBank/DDBJ whole genome shotgun (WGS) entry which is preliminary data.</text>
</comment>
<dbReference type="InterPro" id="IPR036812">
    <property type="entry name" value="NAD(P)_OxRdtase_dom_sf"/>
</dbReference>
<dbReference type="EMBL" id="JEMA01000306">
    <property type="protein sequence ID" value="KYF71901.1"/>
    <property type="molecule type" value="Genomic_DNA"/>
</dbReference>
<dbReference type="SUPFAM" id="SSF51430">
    <property type="entry name" value="NAD(P)-linked oxidoreductase"/>
    <property type="match status" value="1"/>
</dbReference>
<dbReference type="InterPro" id="IPR023210">
    <property type="entry name" value="NADP_OxRdtase_dom"/>
</dbReference>
<reference evidence="3 4" key="1">
    <citation type="submission" date="2014-02" db="EMBL/GenBank/DDBJ databases">
        <title>The small core and large imbalanced accessory genome model reveals a collaborative survival strategy of Sorangium cellulosum strains in nature.</title>
        <authorList>
            <person name="Han K."/>
            <person name="Peng R."/>
            <person name="Blom J."/>
            <person name="Li Y.-Z."/>
        </authorList>
    </citation>
    <scope>NUCLEOTIDE SEQUENCE [LARGE SCALE GENOMIC DNA]</scope>
    <source>
        <strain evidence="3 4">So0008-312</strain>
    </source>
</reference>
<evidence type="ECO:0000256" key="1">
    <source>
        <dbReference type="ARBA" id="ARBA00023002"/>
    </source>
</evidence>
<evidence type="ECO:0000313" key="4">
    <source>
        <dbReference type="Proteomes" id="UP000075260"/>
    </source>
</evidence>
<dbReference type="AlphaFoldDB" id="A0A150QVB5"/>
<evidence type="ECO:0000313" key="3">
    <source>
        <dbReference type="EMBL" id="KYF71901.1"/>
    </source>
</evidence>
<dbReference type="PANTHER" id="PTHR43625">
    <property type="entry name" value="AFLATOXIN B1 ALDEHYDE REDUCTASE"/>
    <property type="match status" value="1"/>
</dbReference>
<keyword evidence="1" id="KW-0560">Oxidoreductase</keyword>
<protein>
    <submittedName>
        <fullName evidence="3">Aldo/keto reductase</fullName>
    </submittedName>
</protein>
<dbReference type="InterPro" id="IPR050791">
    <property type="entry name" value="Aldo-Keto_reductase"/>
</dbReference>
<organism evidence="3 4">
    <name type="scientific">Sorangium cellulosum</name>
    <name type="common">Polyangium cellulosum</name>
    <dbReference type="NCBI Taxonomy" id="56"/>
    <lineage>
        <taxon>Bacteria</taxon>
        <taxon>Pseudomonadati</taxon>
        <taxon>Myxococcota</taxon>
        <taxon>Polyangia</taxon>
        <taxon>Polyangiales</taxon>
        <taxon>Polyangiaceae</taxon>
        <taxon>Sorangium</taxon>
    </lineage>
</organism>
<proteinExistence type="predicted"/>
<feature type="domain" description="NADP-dependent oxidoreductase" evidence="2">
    <location>
        <begin position="24"/>
        <end position="312"/>
    </location>
</feature>
<dbReference type="RefSeq" id="WP_061606713.1">
    <property type="nucleotide sequence ID" value="NZ_JEMA01000306.1"/>
</dbReference>
<dbReference type="Gene3D" id="3.20.20.100">
    <property type="entry name" value="NADP-dependent oxidoreductase domain"/>
    <property type="match status" value="1"/>
</dbReference>
<dbReference type="GO" id="GO:0005737">
    <property type="term" value="C:cytoplasm"/>
    <property type="evidence" value="ECO:0007669"/>
    <property type="project" value="TreeGrafter"/>
</dbReference>
<dbReference type="GO" id="GO:0016491">
    <property type="term" value="F:oxidoreductase activity"/>
    <property type="evidence" value="ECO:0007669"/>
    <property type="project" value="UniProtKB-KW"/>
</dbReference>
<dbReference type="PANTHER" id="PTHR43625:SF40">
    <property type="entry name" value="ALDO-KETO REDUCTASE YAKC [NADP(+)]"/>
    <property type="match status" value="1"/>
</dbReference>